<evidence type="ECO:0000313" key="1">
    <source>
        <dbReference type="EMBL" id="CAD7287222.1"/>
    </source>
</evidence>
<dbReference type="Proteomes" id="UP000789359">
    <property type="component" value="Unassembled WGS sequence"/>
</dbReference>
<proteinExistence type="predicted"/>
<dbReference type="EMBL" id="CAJHOE010000001">
    <property type="protein sequence ID" value="CAD7287222.1"/>
    <property type="molecule type" value="Genomic_DNA"/>
</dbReference>
<dbReference type="RefSeq" id="WP_230056607.1">
    <property type="nucleotide sequence ID" value="NZ_CAJHOE010000001.1"/>
</dbReference>
<organism evidence="1 2">
    <name type="scientific">Campylobacter suis</name>
    <dbReference type="NCBI Taxonomy" id="2790657"/>
    <lineage>
        <taxon>Bacteria</taxon>
        <taxon>Pseudomonadati</taxon>
        <taxon>Campylobacterota</taxon>
        <taxon>Epsilonproteobacteria</taxon>
        <taxon>Campylobacterales</taxon>
        <taxon>Campylobacteraceae</taxon>
        <taxon>Campylobacter</taxon>
    </lineage>
</organism>
<sequence length="327" mass="38049">MRKILLIFIFFLFSNAQNLIKQDLNIPIRPAKISKNNELKSYKFRYFGSYVNSETSELLIIKENDTFILENLKTAQQESGVFKHKMNEIFLNGKNFTAHKDHIVSKNGEFYTKLYPVKDVKGYKNESKTIIFTPFNDKAIVFITKNDGEILEKELEFRDGIYYFKDDKFLFLKQKAFVKNASFTAFDITWTISKGSVGKLNKNSSHQDIIKIFGAKNIKRNKEQKDAASYDIYNANSKILSYTIFNNKISTIKTQNKNFKTTKHIGVGSSFSELKNAYKIKQTFINKDKIFIKIDPENIIFELENTSKKSKYIPLDAKIKSITINWL</sequence>
<protein>
    <submittedName>
        <fullName evidence="1">Uncharacterized protein</fullName>
    </submittedName>
</protein>
<keyword evidence="2" id="KW-1185">Reference proteome</keyword>
<name>A0ABM8Q2X8_9BACT</name>
<accession>A0ABM8Q2X8</accession>
<evidence type="ECO:0000313" key="2">
    <source>
        <dbReference type="Proteomes" id="UP000789359"/>
    </source>
</evidence>
<gene>
    <name evidence="1" type="ORF">LMG8286_00853</name>
</gene>
<comment type="caution">
    <text evidence="1">The sequence shown here is derived from an EMBL/GenBank/DDBJ whole genome shotgun (WGS) entry which is preliminary data.</text>
</comment>
<reference evidence="1 2" key="1">
    <citation type="submission" date="2020-11" db="EMBL/GenBank/DDBJ databases">
        <authorList>
            <person name="Peeters C."/>
        </authorList>
    </citation>
    <scope>NUCLEOTIDE SEQUENCE [LARGE SCALE GENOMIC DNA]</scope>
    <source>
        <strain evidence="1 2">LMG 8286</strain>
    </source>
</reference>